<keyword evidence="3 8" id="KW-0812">Transmembrane</keyword>
<keyword evidence="10" id="KW-1185">Reference proteome</keyword>
<evidence type="ECO:0000256" key="3">
    <source>
        <dbReference type="ARBA" id="ARBA00022692"/>
    </source>
</evidence>
<dbReference type="GO" id="GO:0005886">
    <property type="term" value="C:plasma membrane"/>
    <property type="evidence" value="ECO:0007669"/>
    <property type="project" value="TreeGrafter"/>
</dbReference>
<dbReference type="InterPro" id="IPR050579">
    <property type="entry name" value="PMP-22/EMP/MP20-like"/>
</dbReference>
<dbReference type="PANTHER" id="PTHR10671">
    <property type="entry name" value="EPITHELIAL MEMBRANE PROTEIN-RELATED"/>
    <property type="match status" value="1"/>
</dbReference>
<protein>
    <recommendedName>
        <fullName evidence="6">Claudin domain-containing protein 2</fullName>
    </recommendedName>
</protein>
<evidence type="ECO:0000256" key="1">
    <source>
        <dbReference type="ARBA" id="ARBA00004141"/>
    </source>
</evidence>
<evidence type="ECO:0000256" key="6">
    <source>
        <dbReference type="ARBA" id="ARBA00069114"/>
    </source>
</evidence>
<keyword evidence="5 8" id="KW-0472">Membrane</keyword>
<evidence type="ECO:0000256" key="2">
    <source>
        <dbReference type="ARBA" id="ARBA00006864"/>
    </source>
</evidence>
<proteinExistence type="inferred from homology"/>
<dbReference type="PANTHER" id="PTHR10671:SF30">
    <property type="entry name" value="CLAUDIN DOMAIN-CONTAINING PROTEIN 2"/>
    <property type="match status" value="1"/>
</dbReference>
<evidence type="ECO:0000256" key="7">
    <source>
        <dbReference type="SAM" id="MobiDB-lite"/>
    </source>
</evidence>
<feature type="transmembrane region" description="Helical" evidence="8">
    <location>
        <begin position="12"/>
        <end position="32"/>
    </location>
</feature>
<comment type="similarity">
    <text evidence="2">Belongs to the PMP-22/EMP/MP20 family.</text>
</comment>
<comment type="subcellular location">
    <subcellularLocation>
        <location evidence="1">Membrane</location>
        <topology evidence="1">Multi-pass membrane protein</topology>
    </subcellularLocation>
</comment>
<dbReference type="InterPro" id="IPR004031">
    <property type="entry name" value="PMP22/EMP/MP20/Claudin"/>
</dbReference>
<feature type="region of interest" description="Disordered" evidence="7">
    <location>
        <begin position="181"/>
        <end position="200"/>
    </location>
</feature>
<feature type="transmembrane region" description="Helical" evidence="8">
    <location>
        <begin position="59"/>
        <end position="83"/>
    </location>
</feature>
<dbReference type="FunFam" id="1.20.140.150:FF:000032">
    <property type="entry name" value="Claudin domain containing 2"/>
    <property type="match status" value="1"/>
</dbReference>
<dbReference type="GeneTree" id="ENSGT01050000244814"/>
<evidence type="ECO:0000256" key="8">
    <source>
        <dbReference type="SAM" id="Phobius"/>
    </source>
</evidence>
<name>A0A8C6I333_MUSSI</name>
<dbReference type="Proteomes" id="UP000694415">
    <property type="component" value="Unplaced"/>
</dbReference>
<dbReference type="Gene3D" id="1.20.140.150">
    <property type="match status" value="1"/>
</dbReference>
<reference evidence="9" key="2">
    <citation type="submission" date="2025-09" db="UniProtKB">
        <authorList>
            <consortium name="Ensembl"/>
        </authorList>
    </citation>
    <scope>IDENTIFICATION</scope>
</reference>
<feature type="transmembrane region" description="Helical" evidence="8">
    <location>
        <begin position="95"/>
        <end position="113"/>
    </location>
</feature>
<sequence length="200" mass="22134">MGVKKSLQTGGNLFNLLSSILTVLSTTTNYWTRQQGGHSGLWQECTHGKCSNIPCQNTLAVSAACMVLAATFSIVALGIGIRIQCQEAESRRSQNTIVLLFLSGLLLMIALAVYTSKNAWKPEVFFSWSYFFGWLALPFLFIAGNQHEGTRVETTPLEDSPPQKLPSHLFFAAKSTITSSDFPAPALQDTRWKRPWNPHP</sequence>
<accession>A0A8C6I333</accession>
<dbReference type="AlphaFoldDB" id="A0A8C6I333"/>
<feature type="transmembrane region" description="Helical" evidence="8">
    <location>
        <begin position="125"/>
        <end position="143"/>
    </location>
</feature>
<organism evidence="9 10">
    <name type="scientific">Mus spicilegus</name>
    <name type="common">Mound-building mouse</name>
    <dbReference type="NCBI Taxonomy" id="10103"/>
    <lineage>
        <taxon>Eukaryota</taxon>
        <taxon>Metazoa</taxon>
        <taxon>Chordata</taxon>
        <taxon>Craniata</taxon>
        <taxon>Vertebrata</taxon>
        <taxon>Euteleostomi</taxon>
        <taxon>Mammalia</taxon>
        <taxon>Eutheria</taxon>
        <taxon>Euarchontoglires</taxon>
        <taxon>Glires</taxon>
        <taxon>Rodentia</taxon>
        <taxon>Myomorpha</taxon>
        <taxon>Muroidea</taxon>
        <taxon>Muridae</taxon>
        <taxon>Murinae</taxon>
        <taxon>Mus</taxon>
        <taxon>Mus</taxon>
    </lineage>
</organism>
<dbReference type="Pfam" id="PF00822">
    <property type="entry name" value="PMP22_Claudin"/>
    <property type="match status" value="1"/>
</dbReference>
<evidence type="ECO:0000256" key="5">
    <source>
        <dbReference type="ARBA" id="ARBA00023136"/>
    </source>
</evidence>
<dbReference type="Ensembl" id="ENSMSIT00000038205.1">
    <property type="protein sequence ID" value="ENSMSIP00000030345.1"/>
    <property type="gene ID" value="ENSMSIG00000025404.1"/>
</dbReference>
<keyword evidence="4 8" id="KW-1133">Transmembrane helix</keyword>
<reference evidence="9" key="1">
    <citation type="submission" date="2025-08" db="UniProtKB">
        <authorList>
            <consortium name="Ensembl"/>
        </authorList>
    </citation>
    <scope>IDENTIFICATION</scope>
</reference>
<evidence type="ECO:0000313" key="9">
    <source>
        <dbReference type="Ensembl" id="ENSMSIP00000030345.1"/>
    </source>
</evidence>
<evidence type="ECO:0000256" key="4">
    <source>
        <dbReference type="ARBA" id="ARBA00022989"/>
    </source>
</evidence>
<evidence type="ECO:0000313" key="10">
    <source>
        <dbReference type="Proteomes" id="UP000694415"/>
    </source>
</evidence>